<feature type="domain" description="Putative auto-transporter adhesin head GIN" evidence="2">
    <location>
        <begin position="55"/>
        <end position="252"/>
    </location>
</feature>
<dbReference type="Pfam" id="PF10988">
    <property type="entry name" value="DUF2807"/>
    <property type="match status" value="1"/>
</dbReference>
<proteinExistence type="predicted"/>
<feature type="compositionally biased region" description="Polar residues" evidence="1">
    <location>
        <begin position="251"/>
        <end position="269"/>
    </location>
</feature>
<accession>A0ABT2BPJ5</accession>
<evidence type="ECO:0000313" key="4">
    <source>
        <dbReference type="Proteomes" id="UP001205861"/>
    </source>
</evidence>
<dbReference type="Gene3D" id="2.160.20.120">
    <property type="match status" value="1"/>
</dbReference>
<dbReference type="RefSeq" id="WP_258857435.1">
    <property type="nucleotide sequence ID" value="NZ_JANUGV010000004.1"/>
</dbReference>
<name>A0ABT2BPJ5_9BURK</name>
<evidence type="ECO:0000313" key="3">
    <source>
        <dbReference type="EMBL" id="MCS0609798.1"/>
    </source>
</evidence>
<evidence type="ECO:0000256" key="1">
    <source>
        <dbReference type="SAM" id="MobiDB-lite"/>
    </source>
</evidence>
<feature type="region of interest" description="Disordered" evidence="1">
    <location>
        <begin position="243"/>
        <end position="269"/>
    </location>
</feature>
<keyword evidence="4" id="KW-1185">Reference proteome</keyword>
<gene>
    <name evidence="3" type="ORF">NX773_16645</name>
</gene>
<dbReference type="PANTHER" id="PTHR39200:SF1">
    <property type="entry name" value="AUTO-TRANSPORTER ADHESIN HEAD GIN DOMAIN-CONTAINING PROTEIN-RELATED"/>
    <property type="match status" value="1"/>
</dbReference>
<sequence>MRTLMKIGSSLLVLAAIFVGIMYLVLRGHGVSTAASVERRAQASETRTVTKAVKAIELAGPIDLTVRYGPTPSMTVRGEQRLLANIETTVDGERLHIAPRGLLLSHRHPLQVELVLPVLDSIRVNGSGDINVDGFSGESVELQLDGSGSFKFNGRYRRANVSLHGSGDMDLDVGNSDRVQAQVMGSGSITLAGSCLELVAETTGSGELDARHLRAESANVRQFGTGSSTVNARKSVAVSVSGNGDVEVLGNPSQRSVSRSGNGDVNFSD</sequence>
<reference evidence="3 4" key="1">
    <citation type="submission" date="2022-08" db="EMBL/GenBank/DDBJ databases">
        <title>Reclassification of Massilia species as members of the genera Telluria, Duganella, Pseudoduganella, Mokoshia gen. nov. and Zemynaea gen. nov. using orthogonal and non-orthogonal genome-based approaches.</title>
        <authorList>
            <person name="Bowman J.P."/>
        </authorList>
    </citation>
    <scope>NUCLEOTIDE SEQUENCE [LARGE SCALE GENOMIC DNA]</scope>
    <source>
        <strain evidence="3 4">JCM 31607</strain>
    </source>
</reference>
<dbReference type="EMBL" id="JANUGV010000004">
    <property type="protein sequence ID" value="MCS0609798.1"/>
    <property type="molecule type" value="Genomic_DNA"/>
</dbReference>
<comment type="caution">
    <text evidence="3">The sequence shown here is derived from an EMBL/GenBank/DDBJ whole genome shotgun (WGS) entry which is preliminary data.</text>
</comment>
<dbReference type="Proteomes" id="UP001205861">
    <property type="component" value="Unassembled WGS sequence"/>
</dbReference>
<organism evidence="3 4">
    <name type="scientific">Massilia solisilvae</name>
    <dbReference type="NCBI Taxonomy" id="1811225"/>
    <lineage>
        <taxon>Bacteria</taxon>
        <taxon>Pseudomonadati</taxon>
        <taxon>Pseudomonadota</taxon>
        <taxon>Betaproteobacteria</taxon>
        <taxon>Burkholderiales</taxon>
        <taxon>Oxalobacteraceae</taxon>
        <taxon>Telluria group</taxon>
        <taxon>Massilia</taxon>
    </lineage>
</organism>
<evidence type="ECO:0000259" key="2">
    <source>
        <dbReference type="Pfam" id="PF10988"/>
    </source>
</evidence>
<dbReference type="PANTHER" id="PTHR39200">
    <property type="entry name" value="HYPOTHETICAL EXPORTED PROTEIN"/>
    <property type="match status" value="1"/>
</dbReference>
<dbReference type="InterPro" id="IPR021255">
    <property type="entry name" value="DUF2807"/>
</dbReference>
<protein>
    <submittedName>
        <fullName evidence="3">DUF2807 domain-containing protein</fullName>
    </submittedName>
</protein>